<dbReference type="AlphaFoldDB" id="C6REC0"/>
<proteinExistence type="predicted"/>
<sequence>MPPYISRKFDRVVLNLRKLLNSPKVVSAIKAVKFSKTKIYSKY</sequence>
<accession>C6REC0</accession>
<comment type="caution">
    <text evidence="1">The sequence shown here is derived from an EMBL/GenBank/DDBJ whole genome shotgun (WGS) entry which is preliminary data.</text>
</comment>
<dbReference type="STRING" id="553219.CAMSH0001_2012"/>
<dbReference type="EMBL" id="ACVQ01000013">
    <property type="protein sequence ID" value="EET80296.1"/>
    <property type="molecule type" value="Genomic_DNA"/>
</dbReference>
<gene>
    <name evidence="1" type="ORF">CAMSH0001_2012</name>
</gene>
<reference evidence="1 2" key="1">
    <citation type="submission" date="2009-07" db="EMBL/GenBank/DDBJ databases">
        <authorList>
            <person name="Madupu R."/>
            <person name="Sebastian Y."/>
            <person name="Durkin A.S."/>
            <person name="Torralba M."/>
            <person name="Methe B."/>
            <person name="Sutton G.G."/>
            <person name="Strausberg R.L."/>
            <person name="Nelson K.E."/>
        </authorList>
    </citation>
    <scope>NUCLEOTIDE SEQUENCE [LARGE SCALE GENOMIC DNA]</scope>
    <source>
        <strain evidence="1 2">RM3277</strain>
    </source>
</reference>
<organism evidence="1 2">
    <name type="scientific">Campylobacter showae RM3277</name>
    <dbReference type="NCBI Taxonomy" id="553219"/>
    <lineage>
        <taxon>Bacteria</taxon>
        <taxon>Pseudomonadati</taxon>
        <taxon>Campylobacterota</taxon>
        <taxon>Epsilonproteobacteria</taxon>
        <taxon>Campylobacterales</taxon>
        <taxon>Campylobacteraceae</taxon>
        <taxon>Campylobacter</taxon>
    </lineage>
</organism>
<keyword evidence="2" id="KW-1185">Reference proteome</keyword>
<dbReference type="Proteomes" id="UP000003107">
    <property type="component" value="Unassembled WGS sequence"/>
</dbReference>
<evidence type="ECO:0000313" key="1">
    <source>
        <dbReference type="EMBL" id="EET80296.1"/>
    </source>
</evidence>
<protein>
    <submittedName>
        <fullName evidence="1">Uncharacterized protein</fullName>
    </submittedName>
</protein>
<name>C6REC0_9BACT</name>
<evidence type="ECO:0000313" key="2">
    <source>
        <dbReference type="Proteomes" id="UP000003107"/>
    </source>
</evidence>